<dbReference type="InterPro" id="IPR001163">
    <property type="entry name" value="Sm_dom_euk/arc"/>
</dbReference>
<evidence type="ECO:0000256" key="4">
    <source>
        <dbReference type="ARBA" id="ARBA00022490"/>
    </source>
</evidence>
<evidence type="ECO:0000256" key="10">
    <source>
        <dbReference type="ARBA" id="ARBA00041355"/>
    </source>
</evidence>
<dbReference type="EMBL" id="KZ454989">
    <property type="protein sequence ID" value="PKI84588.1"/>
    <property type="molecule type" value="Genomic_DNA"/>
</dbReference>
<feature type="region of interest" description="Disordered" evidence="11">
    <location>
        <begin position="52"/>
        <end position="103"/>
    </location>
</feature>
<keyword evidence="9" id="KW-0687">Ribonucleoprotein</keyword>
<dbReference type="GO" id="GO:0005737">
    <property type="term" value="C:cytoplasm"/>
    <property type="evidence" value="ECO:0007669"/>
    <property type="project" value="UniProtKB-SubCell"/>
</dbReference>
<dbReference type="GO" id="GO:0003723">
    <property type="term" value="F:RNA binding"/>
    <property type="evidence" value="ECO:0007669"/>
    <property type="project" value="UniProtKB-KW"/>
</dbReference>
<dbReference type="GO" id="GO:0070990">
    <property type="term" value="F:snRNP binding"/>
    <property type="evidence" value="ECO:0007669"/>
    <property type="project" value="TreeGrafter"/>
</dbReference>
<dbReference type="GO" id="GO:0005686">
    <property type="term" value="C:U2 snRNP"/>
    <property type="evidence" value="ECO:0007669"/>
    <property type="project" value="TreeGrafter"/>
</dbReference>
<keyword evidence="6" id="KW-0694">RNA-binding</keyword>
<evidence type="ECO:0000256" key="7">
    <source>
        <dbReference type="ARBA" id="ARBA00023187"/>
    </source>
</evidence>
<dbReference type="PROSITE" id="PS52002">
    <property type="entry name" value="SM"/>
    <property type="match status" value="1"/>
</dbReference>
<comment type="subcellular location">
    <subcellularLocation>
        <location evidence="2">Cytoplasm</location>
    </subcellularLocation>
    <subcellularLocation>
        <location evidence="1">Nucleus</location>
    </subcellularLocation>
</comment>
<comment type="similarity">
    <text evidence="3">Belongs to the snRNP SmB/SmN family.</text>
</comment>
<feature type="region of interest" description="Disordered" evidence="11">
    <location>
        <begin position="118"/>
        <end position="199"/>
    </location>
</feature>
<dbReference type="AlphaFoldDB" id="A0A2N1JDG6"/>
<feature type="domain" description="Sm" evidence="12">
    <location>
        <begin position="6"/>
        <end position="123"/>
    </location>
</feature>
<dbReference type="OrthoDB" id="2020720at2759"/>
<keyword evidence="14" id="KW-1185">Reference proteome</keyword>
<dbReference type="GO" id="GO:0071013">
    <property type="term" value="C:catalytic step 2 spliceosome"/>
    <property type="evidence" value="ECO:0007669"/>
    <property type="project" value="TreeGrafter"/>
</dbReference>
<sequence>MPPVKAKGGRMMALIDYRLRITLNDGRQLTGQLLAFDTFMNLVLADTEEFRRIKPKKKKSTSKPNKKQKLAHGDAAESKRPEEEDEEEEEEEQVPPVQEQKRTLGLLIVRGETIISLSVEAPPPEPKFEGGLAPGPGHAVPAGRAAGFGGPPGMPRPPPPFGVPPPGMPAGPPPGFAPRPAGAPPGFAPPPPGFRPPGV</sequence>
<keyword evidence="5" id="KW-0507">mRNA processing</keyword>
<dbReference type="InterPro" id="IPR010920">
    <property type="entry name" value="LSM_dom_sf"/>
</dbReference>
<dbReference type="PANTHER" id="PTHR10701:SF0">
    <property type="entry name" value="SMALL NUCLEAR RIBONUCLEOPROTEIN-ASSOCIATED PROTEIN B"/>
    <property type="match status" value="1"/>
</dbReference>
<dbReference type="GO" id="GO:0046540">
    <property type="term" value="C:U4/U6 x U5 tri-snRNP complex"/>
    <property type="evidence" value="ECO:0007669"/>
    <property type="project" value="TreeGrafter"/>
</dbReference>
<evidence type="ECO:0000256" key="1">
    <source>
        <dbReference type="ARBA" id="ARBA00004123"/>
    </source>
</evidence>
<evidence type="ECO:0000256" key="5">
    <source>
        <dbReference type="ARBA" id="ARBA00022664"/>
    </source>
</evidence>
<dbReference type="GO" id="GO:0071004">
    <property type="term" value="C:U2-type prespliceosome"/>
    <property type="evidence" value="ECO:0007669"/>
    <property type="project" value="TreeGrafter"/>
</dbReference>
<dbReference type="CDD" id="cd01717">
    <property type="entry name" value="Sm_B"/>
    <property type="match status" value="1"/>
</dbReference>
<dbReference type="Gene3D" id="2.30.30.100">
    <property type="match status" value="1"/>
</dbReference>
<evidence type="ECO:0000256" key="3">
    <source>
        <dbReference type="ARBA" id="ARBA00009123"/>
    </source>
</evidence>
<dbReference type="STRING" id="2020962.A0A2N1JDG6"/>
<dbReference type="PANTHER" id="PTHR10701">
    <property type="entry name" value="SMALL NUCLEAR RIBONUCLEOPROTEIN-ASSOCIATED PROTEIN B AND N"/>
    <property type="match status" value="1"/>
</dbReference>
<accession>A0A2N1JDG6</accession>
<evidence type="ECO:0000256" key="8">
    <source>
        <dbReference type="ARBA" id="ARBA00023242"/>
    </source>
</evidence>
<evidence type="ECO:0000313" key="13">
    <source>
        <dbReference type="EMBL" id="PKI84588.1"/>
    </source>
</evidence>
<feature type="compositionally biased region" description="Basic residues" evidence="11">
    <location>
        <begin position="53"/>
        <end position="70"/>
    </location>
</feature>
<gene>
    <name evidence="13" type="ORF">MVES_001596</name>
</gene>
<dbReference type="InterPro" id="IPR047575">
    <property type="entry name" value="Sm"/>
</dbReference>
<dbReference type="SUPFAM" id="SSF50182">
    <property type="entry name" value="Sm-like ribonucleoproteins"/>
    <property type="match status" value="1"/>
</dbReference>
<evidence type="ECO:0000256" key="6">
    <source>
        <dbReference type="ARBA" id="ARBA00022884"/>
    </source>
</evidence>
<evidence type="ECO:0000313" key="14">
    <source>
        <dbReference type="Proteomes" id="UP000232875"/>
    </source>
</evidence>
<keyword evidence="4" id="KW-0963">Cytoplasm</keyword>
<dbReference type="GO" id="GO:0000398">
    <property type="term" value="P:mRNA splicing, via spliceosome"/>
    <property type="evidence" value="ECO:0007669"/>
    <property type="project" value="TreeGrafter"/>
</dbReference>
<organism evidence="13 14">
    <name type="scientific">Malassezia vespertilionis</name>
    <dbReference type="NCBI Taxonomy" id="2020962"/>
    <lineage>
        <taxon>Eukaryota</taxon>
        <taxon>Fungi</taxon>
        <taxon>Dikarya</taxon>
        <taxon>Basidiomycota</taxon>
        <taxon>Ustilaginomycotina</taxon>
        <taxon>Malasseziomycetes</taxon>
        <taxon>Malasseziales</taxon>
        <taxon>Malasseziaceae</taxon>
        <taxon>Malassezia</taxon>
    </lineage>
</organism>
<feature type="compositionally biased region" description="Basic and acidic residues" evidence="11">
    <location>
        <begin position="71"/>
        <end position="82"/>
    </location>
</feature>
<dbReference type="GO" id="GO:0005682">
    <property type="term" value="C:U5 snRNP"/>
    <property type="evidence" value="ECO:0007669"/>
    <property type="project" value="TreeGrafter"/>
</dbReference>
<dbReference type="Pfam" id="PF01423">
    <property type="entry name" value="LSM"/>
    <property type="match status" value="1"/>
</dbReference>
<name>A0A2N1JDG6_9BASI</name>
<evidence type="ECO:0000256" key="2">
    <source>
        <dbReference type="ARBA" id="ARBA00004496"/>
    </source>
</evidence>
<dbReference type="Proteomes" id="UP000232875">
    <property type="component" value="Unassembled WGS sequence"/>
</dbReference>
<feature type="compositionally biased region" description="Pro residues" evidence="11">
    <location>
        <begin position="152"/>
        <end position="199"/>
    </location>
</feature>
<evidence type="ECO:0000256" key="11">
    <source>
        <dbReference type="SAM" id="MobiDB-lite"/>
    </source>
</evidence>
<protein>
    <recommendedName>
        <fullName evidence="10">Sm protein B</fullName>
    </recommendedName>
</protein>
<evidence type="ECO:0000256" key="9">
    <source>
        <dbReference type="ARBA" id="ARBA00023274"/>
    </source>
</evidence>
<evidence type="ECO:0000259" key="12">
    <source>
        <dbReference type="PROSITE" id="PS52002"/>
    </source>
</evidence>
<dbReference type="GO" id="GO:0005687">
    <property type="term" value="C:U4 snRNP"/>
    <property type="evidence" value="ECO:0007669"/>
    <property type="project" value="TreeGrafter"/>
</dbReference>
<reference evidence="13 14" key="1">
    <citation type="submission" date="2017-10" db="EMBL/GenBank/DDBJ databases">
        <title>A novel species of cold-tolerant Malassezia isolated from bats.</title>
        <authorList>
            <person name="Lorch J.M."/>
            <person name="Palmer J.M."/>
            <person name="Vanderwolf K.J."/>
            <person name="Schmidt K.Z."/>
            <person name="Verant M.L."/>
            <person name="Weller T.J."/>
            <person name="Blehert D.S."/>
        </authorList>
    </citation>
    <scope>NUCLEOTIDE SEQUENCE [LARGE SCALE GENOMIC DNA]</scope>
    <source>
        <strain evidence="13 14">NWHC:44797-103</strain>
    </source>
</reference>
<proteinExistence type="inferred from homology"/>
<dbReference type="GO" id="GO:0005685">
    <property type="term" value="C:U1 snRNP"/>
    <property type="evidence" value="ECO:0007669"/>
    <property type="project" value="TreeGrafter"/>
</dbReference>
<feature type="compositionally biased region" description="Acidic residues" evidence="11">
    <location>
        <begin position="83"/>
        <end position="93"/>
    </location>
</feature>
<dbReference type="SMART" id="SM00651">
    <property type="entry name" value="Sm"/>
    <property type="match status" value="1"/>
</dbReference>
<dbReference type="InterPro" id="IPR050914">
    <property type="entry name" value="snRNP_SmB/NAA38-like"/>
</dbReference>
<keyword evidence="7" id="KW-0508">mRNA splicing</keyword>
<keyword evidence="8" id="KW-0539">Nucleus</keyword>